<dbReference type="EMBL" id="KN822027">
    <property type="protein sequence ID" value="KIM64563.1"/>
    <property type="molecule type" value="Genomic_DNA"/>
</dbReference>
<evidence type="ECO:0000256" key="1">
    <source>
        <dbReference type="SAM" id="MobiDB-lite"/>
    </source>
</evidence>
<evidence type="ECO:0000313" key="2">
    <source>
        <dbReference type="EMBL" id="KIM64563.1"/>
    </source>
</evidence>
<name>A0A0C2ZSR6_9AGAM</name>
<dbReference type="AlphaFoldDB" id="A0A0C2ZSR6"/>
<sequence length="77" mass="8400">MAHPVGLYGLPVQNRLCGKTAGNARRFGRNPSNTSYVQATACQIMLLNKLPVSSGSSIERSSYSAEATHRQSQHWPL</sequence>
<dbReference type="Proteomes" id="UP000053989">
    <property type="component" value="Unassembled WGS sequence"/>
</dbReference>
<dbReference type="HOGENOM" id="CLU_2639539_0_0_1"/>
<feature type="compositionally biased region" description="Low complexity" evidence="1">
    <location>
        <begin position="54"/>
        <end position="64"/>
    </location>
</feature>
<dbReference type="InParanoid" id="A0A0C2ZSR6"/>
<accession>A0A0C2ZSR6</accession>
<proteinExistence type="predicted"/>
<evidence type="ECO:0000313" key="3">
    <source>
        <dbReference type="Proteomes" id="UP000053989"/>
    </source>
</evidence>
<reference evidence="2 3" key="1">
    <citation type="submission" date="2014-04" db="EMBL/GenBank/DDBJ databases">
        <authorList>
            <consortium name="DOE Joint Genome Institute"/>
            <person name="Kuo A."/>
            <person name="Kohler A."/>
            <person name="Nagy L.G."/>
            <person name="Floudas D."/>
            <person name="Copeland A."/>
            <person name="Barry K.W."/>
            <person name="Cichocki N."/>
            <person name="Veneault-Fourrey C."/>
            <person name="LaButti K."/>
            <person name="Lindquist E.A."/>
            <person name="Lipzen A."/>
            <person name="Lundell T."/>
            <person name="Morin E."/>
            <person name="Murat C."/>
            <person name="Sun H."/>
            <person name="Tunlid A."/>
            <person name="Henrissat B."/>
            <person name="Grigoriev I.V."/>
            <person name="Hibbett D.S."/>
            <person name="Martin F."/>
            <person name="Nordberg H.P."/>
            <person name="Cantor M.N."/>
            <person name="Hua S.X."/>
        </authorList>
    </citation>
    <scope>NUCLEOTIDE SEQUENCE [LARGE SCALE GENOMIC DNA]</scope>
    <source>
        <strain evidence="2 3">Foug A</strain>
    </source>
</reference>
<organism evidence="2 3">
    <name type="scientific">Scleroderma citrinum Foug A</name>
    <dbReference type="NCBI Taxonomy" id="1036808"/>
    <lineage>
        <taxon>Eukaryota</taxon>
        <taxon>Fungi</taxon>
        <taxon>Dikarya</taxon>
        <taxon>Basidiomycota</taxon>
        <taxon>Agaricomycotina</taxon>
        <taxon>Agaricomycetes</taxon>
        <taxon>Agaricomycetidae</taxon>
        <taxon>Boletales</taxon>
        <taxon>Sclerodermatineae</taxon>
        <taxon>Sclerodermataceae</taxon>
        <taxon>Scleroderma</taxon>
    </lineage>
</organism>
<protein>
    <submittedName>
        <fullName evidence="2">Uncharacterized protein</fullName>
    </submittedName>
</protein>
<gene>
    <name evidence="2" type="ORF">SCLCIDRAFT_1213076</name>
</gene>
<keyword evidence="3" id="KW-1185">Reference proteome</keyword>
<feature type="region of interest" description="Disordered" evidence="1">
    <location>
        <begin position="54"/>
        <end position="77"/>
    </location>
</feature>
<reference evidence="3" key="2">
    <citation type="submission" date="2015-01" db="EMBL/GenBank/DDBJ databases">
        <title>Evolutionary Origins and Diversification of the Mycorrhizal Mutualists.</title>
        <authorList>
            <consortium name="DOE Joint Genome Institute"/>
            <consortium name="Mycorrhizal Genomics Consortium"/>
            <person name="Kohler A."/>
            <person name="Kuo A."/>
            <person name="Nagy L.G."/>
            <person name="Floudas D."/>
            <person name="Copeland A."/>
            <person name="Barry K.W."/>
            <person name="Cichocki N."/>
            <person name="Veneault-Fourrey C."/>
            <person name="LaButti K."/>
            <person name="Lindquist E.A."/>
            <person name="Lipzen A."/>
            <person name="Lundell T."/>
            <person name="Morin E."/>
            <person name="Murat C."/>
            <person name="Riley R."/>
            <person name="Ohm R."/>
            <person name="Sun H."/>
            <person name="Tunlid A."/>
            <person name="Henrissat B."/>
            <person name="Grigoriev I.V."/>
            <person name="Hibbett D.S."/>
            <person name="Martin F."/>
        </authorList>
    </citation>
    <scope>NUCLEOTIDE SEQUENCE [LARGE SCALE GENOMIC DNA]</scope>
    <source>
        <strain evidence="3">Foug A</strain>
    </source>
</reference>